<organism evidence="3 4">
    <name type="scientific">Cricetulus griseus</name>
    <name type="common">Chinese hamster</name>
    <name type="synonym">Cricetulus barabensis griseus</name>
    <dbReference type="NCBI Taxonomy" id="10029"/>
    <lineage>
        <taxon>Eukaryota</taxon>
        <taxon>Metazoa</taxon>
        <taxon>Chordata</taxon>
        <taxon>Craniata</taxon>
        <taxon>Vertebrata</taxon>
        <taxon>Euteleostomi</taxon>
        <taxon>Mammalia</taxon>
        <taxon>Eutheria</taxon>
        <taxon>Euarchontoglires</taxon>
        <taxon>Glires</taxon>
        <taxon>Rodentia</taxon>
        <taxon>Myomorpha</taxon>
        <taxon>Muroidea</taxon>
        <taxon>Cricetidae</taxon>
        <taxon>Cricetinae</taxon>
        <taxon>Cricetulus</taxon>
    </lineage>
</organism>
<gene>
    <name evidence="3" type="ORF">I79_024446</name>
</gene>
<accession>G3IKP3</accession>
<protein>
    <submittedName>
        <fullName evidence="3">Disks large-like 5</fullName>
    </submittedName>
</protein>
<feature type="domain" description="Disks large homolog 5 N-terminal" evidence="2">
    <location>
        <begin position="9"/>
        <end position="48"/>
    </location>
</feature>
<dbReference type="AlphaFoldDB" id="G3IKP3"/>
<name>G3IKP3_CRIGR</name>
<dbReference type="STRING" id="10029.G3IKP3"/>
<evidence type="ECO:0000256" key="1">
    <source>
        <dbReference type="SAM" id="Coils"/>
    </source>
</evidence>
<dbReference type="EMBL" id="JH003703">
    <property type="protein sequence ID" value="EGW13223.1"/>
    <property type="molecule type" value="Genomic_DNA"/>
</dbReference>
<dbReference type="PaxDb" id="10029-XP_007622660.1"/>
<evidence type="ECO:0000259" key="2">
    <source>
        <dbReference type="Pfam" id="PF04822"/>
    </source>
</evidence>
<proteinExistence type="predicted"/>
<evidence type="ECO:0000313" key="4">
    <source>
        <dbReference type="Proteomes" id="UP000001075"/>
    </source>
</evidence>
<dbReference type="InParanoid" id="G3IKP3"/>
<keyword evidence="1" id="KW-0175">Coiled coil</keyword>
<dbReference type="PANTHER" id="PTHR21558">
    <property type="entry name" value="SPEER/SPETEX"/>
    <property type="match status" value="1"/>
</dbReference>
<reference evidence="4" key="1">
    <citation type="journal article" date="2011" name="Nat. Biotechnol.">
        <title>The genomic sequence of the Chinese hamster ovary (CHO)-K1 cell line.</title>
        <authorList>
            <person name="Xu X."/>
            <person name="Nagarajan H."/>
            <person name="Lewis N.E."/>
            <person name="Pan S."/>
            <person name="Cai Z."/>
            <person name="Liu X."/>
            <person name="Chen W."/>
            <person name="Xie M."/>
            <person name="Wang W."/>
            <person name="Hammond S."/>
            <person name="Andersen M.R."/>
            <person name="Neff N."/>
            <person name="Passarelli B."/>
            <person name="Koh W."/>
            <person name="Fan H.C."/>
            <person name="Wang J."/>
            <person name="Gui Y."/>
            <person name="Lee K.H."/>
            <person name="Betenbaugh M.J."/>
            <person name="Quake S.R."/>
            <person name="Famili I."/>
            <person name="Palsson B.O."/>
            <person name="Wang J."/>
        </authorList>
    </citation>
    <scope>NUCLEOTIDE SEQUENCE [LARGE SCALE GENOMIC DNA]</scope>
    <source>
        <strain evidence="4">CHO K1 cell line</strain>
    </source>
</reference>
<feature type="coiled-coil region" evidence="1">
    <location>
        <begin position="89"/>
        <end position="152"/>
    </location>
</feature>
<dbReference type="InterPro" id="IPR006907">
    <property type="entry name" value="DLG5_N"/>
</dbReference>
<evidence type="ECO:0000313" key="3">
    <source>
        <dbReference type="EMBL" id="EGW13223.1"/>
    </source>
</evidence>
<dbReference type="Proteomes" id="UP000001075">
    <property type="component" value="Unassembled WGS sequence"/>
</dbReference>
<dbReference type="Pfam" id="PF04822">
    <property type="entry name" value="Takusan"/>
    <property type="match status" value="1"/>
</dbReference>
<sequence length="162" mass="19415">MLPEFMGFFSPGAMAYYRLNFELEMLAMEHNKVMSDVQKLPMEISDALDKCKGLIEETESFTYSHGWVLREWIQLKKNVQVSRLKNRLLRKEQIELQESCEEVKRLFKEIHEKIFDPCAQQHQEEDNMDERLKNLLKQKEVVNQQRELAEKLQNHVNISEMR</sequence>